<gene>
    <name evidence="4" type="ORF">AHMF7616_03646</name>
</gene>
<dbReference type="InterPro" id="IPR000014">
    <property type="entry name" value="PAS"/>
</dbReference>
<dbReference type="InterPro" id="IPR035965">
    <property type="entry name" value="PAS-like_dom_sf"/>
</dbReference>
<dbReference type="OrthoDB" id="9124519at2"/>
<dbReference type="PROSITE" id="PS50112">
    <property type="entry name" value="PAS"/>
    <property type="match status" value="1"/>
</dbReference>
<dbReference type="SUPFAM" id="SSF55785">
    <property type="entry name" value="PYP-like sensor domain (PAS domain)"/>
    <property type="match status" value="1"/>
</dbReference>
<dbReference type="Gene3D" id="1.10.287.130">
    <property type="match status" value="1"/>
</dbReference>
<feature type="domain" description="PAS" evidence="3">
    <location>
        <begin position="12"/>
        <end position="59"/>
    </location>
</feature>
<dbReference type="CDD" id="cd00082">
    <property type="entry name" value="HisKA"/>
    <property type="match status" value="1"/>
</dbReference>
<evidence type="ECO:0000313" key="4">
    <source>
        <dbReference type="EMBL" id="RDC65023.1"/>
    </source>
</evidence>
<dbReference type="EMBL" id="QASA01000001">
    <property type="protein sequence ID" value="RDC65023.1"/>
    <property type="molecule type" value="Genomic_DNA"/>
</dbReference>
<accession>A0A369QJB5</accession>
<dbReference type="SUPFAM" id="SSF47384">
    <property type="entry name" value="Homodimeric domain of signal transducing histidine kinase"/>
    <property type="match status" value="1"/>
</dbReference>
<name>A0A369QJB5_9BACT</name>
<dbReference type="Proteomes" id="UP000253919">
    <property type="component" value="Unassembled WGS sequence"/>
</dbReference>
<dbReference type="EC" id="2.7.13.3" evidence="2"/>
<keyword evidence="5" id="KW-1185">Reference proteome</keyword>
<dbReference type="RefSeq" id="WP_115374096.1">
    <property type="nucleotide sequence ID" value="NZ_QASA01000001.1"/>
</dbReference>
<evidence type="ECO:0000313" key="5">
    <source>
        <dbReference type="Proteomes" id="UP000253919"/>
    </source>
</evidence>
<dbReference type="InterPro" id="IPR036097">
    <property type="entry name" value="HisK_dim/P_sf"/>
</dbReference>
<reference evidence="4 5" key="1">
    <citation type="submission" date="2018-04" db="EMBL/GenBank/DDBJ databases">
        <title>Adhaeribacter sp. HMF7616 genome sequencing and assembly.</title>
        <authorList>
            <person name="Kang H."/>
            <person name="Kang J."/>
            <person name="Cha I."/>
            <person name="Kim H."/>
            <person name="Joh K."/>
        </authorList>
    </citation>
    <scope>NUCLEOTIDE SEQUENCE [LARGE SCALE GENOMIC DNA]</scope>
    <source>
        <strain evidence="4 5">HMF7616</strain>
    </source>
</reference>
<comment type="catalytic activity">
    <reaction evidence="1">
        <text>ATP + protein L-histidine = ADP + protein N-phospho-L-histidine.</text>
        <dbReference type="EC" id="2.7.13.3"/>
    </reaction>
</comment>
<evidence type="ECO:0000256" key="2">
    <source>
        <dbReference type="ARBA" id="ARBA00012438"/>
    </source>
</evidence>
<dbReference type="AlphaFoldDB" id="A0A369QJB5"/>
<evidence type="ECO:0000256" key="1">
    <source>
        <dbReference type="ARBA" id="ARBA00000085"/>
    </source>
</evidence>
<evidence type="ECO:0000259" key="3">
    <source>
        <dbReference type="PROSITE" id="PS50112"/>
    </source>
</evidence>
<dbReference type="Gene3D" id="3.30.450.20">
    <property type="entry name" value="PAS domain"/>
    <property type="match status" value="1"/>
</dbReference>
<dbReference type="InterPro" id="IPR003661">
    <property type="entry name" value="HisK_dim/P_dom"/>
</dbReference>
<proteinExistence type="predicted"/>
<sequence>MDQEITGYFINFEHFYNTAPCGLLAFEIKGPIIYGNQTLLNWLGLTAEEIVNKKFADLLDRAGVMYYELFVQPILKMHREAKEIKLTIKTATGAFACFFNGVVTTDNTAGREIINALIFKLEDRQKYETELLLKRTQAEEEKQSKSKALQELSFHQAHLTRAPLANIMGLLTILEQIDHSNEEVKQIVAMLQESASELDRQVRTIVDKADLNI</sequence>
<protein>
    <recommendedName>
        <fullName evidence="2">histidine kinase</fullName>
        <ecNumber evidence="2">2.7.13.3</ecNumber>
    </recommendedName>
</protein>
<dbReference type="GO" id="GO:0000155">
    <property type="term" value="F:phosphorelay sensor kinase activity"/>
    <property type="evidence" value="ECO:0007669"/>
    <property type="project" value="InterPro"/>
</dbReference>
<organism evidence="4 5">
    <name type="scientific">Adhaeribacter pallidiroseus</name>
    <dbReference type="NCBI Taxonomy" id="2072847"/>
    <lineage>
        <taxon>Bacteria</taxon>
        <taxon>Pseudomonadati</taxon>
        <taxon>Bacteroidota</taxon>
        <taxon>Cytophagia</taxon>
        <taxon>Cytophagales</taxon>
        <taxon>Hymenobacteraceae</taxon>
        <taxon>Adhaeribacter</taxon>
    </lineage>
</organism>
<comment type="caution">
    <text evidence="4">The sequence shown here is derived from an EMBL/GenBank/DDBJ whole genome shotgun (WGS) entry which is preliminary data.</text>
</comment>